<dbReference type="GO" id="GO:0046872">
    <property type="term" value="F:metal ion binding"/>
    <property type="evidence" value="ECO:0007669"/>
    <property type="project" value="UniProtKB-KW"/>
</dbReference>
<dbReference type="GO" id="GO:0016791">
    <property type="term" value="F:phosphatase activity"/>
    <property type="evidence" value="ECO:0007669"/>
    <property type="project" value="TreeGrafter"/>
</dbReference>
<gene>
    <name evidence="5" type="ORF">CLV96_1657</name>
</gene>
<evidence type="ECO:0000313" key="6">
    <source>
        <dbReference type="Proteomes" id="UP000294684"/>
    </source>
</evidence>
<keyword evidence="6" id="KW-1185">Reference proteome</keyword>
<evidence type="ECO:0000256" key="4">
    <source>
        <dbReference type="ARBA" id="ARBA00022842"/>
    </source>
</evidence>
<proteinExistence type="predicted"/>
<dbReference type="OrthoDB" id="9794086at2"/>
<evidence type="ECO:0000256" key="2">
    <source>
        <dbReference type="ARBA" id="ARBA00022723"/>
    </source>
</evidence>
<accession>A0A4R8MY00</accession>
<dbReference type="Gene3D" id="1.10.150.520">
    <property type="match status" value="1"/>
</dbReference>
<comment type="cofactor">
    <cofactor evidence="1">
        <name>Mg(2+)</name>
        <dbReference type="ChEBI" id="CHEBI:18420"/>
    </cofactor>
</comment>
<keyword evidence="4" id="KW-0460">Magnesium</keyword>
<dbReference type="AlphaFoldDB" id="A0A4R8MY00"/>
<dbReference type="NCBIfam" id="TIGR01549">
    <property type="entry name" value="HAD-SF-IA-v1"/>
    <property type="match status" value="1"/>
</dbReference>
<evidence type="ECO:0000256" key="3">
    <source>
        <dbReference type="ARBA" id="ARBA00022801"/>
    </source>
</evidence>
<organism evidence="5 6">
    <name type="scientific">Leptospira meyeri</name>
    <dbReference type="NCBI Taxonomy" id="29508"/>
    <lineage>
        <taxon>Bacteria</taxon>
        <taxon>Pseudomonadati</taxon>
        <taxon>Spirochaetota</taxon>
        <taxon>Spirochaetia</taxon>
        <taxon>Leptospirales</taxon>
        <taxon>Leptospiraceae</taxon>
        <taxon>Leptospira</taxon>
    </lineage>
</organism>
<dbReference type="SUPFAM" id="SSF56784">
    <property type="entry name" value="HAD-like"/>
    <property type="match status" value="1"/>
</dbReference>
<dbReference type="InterPro" id="IPR036412">
    <property type="entry name" value="HAD-like_sf"/>
</dbReference>
<keyword evidence="2" id="KW-0479">Metal-binding</keyword>
<dbReference type="STRING" id="1193051.LEP1GSC017_2290"/>
<dbReference type="EMBL" id="SORO01000001">
    <property type="protein sequence ID" value="TDY72657.1"/>
    <property type="molecule type" value="Genomic_DNA"/>
</dbReference>
<dbReference type="GeneID" id="79826973"/>
<keyword evidence="3 5" id="KW-0378">Hydrolase</keyword>
<dbReference type="Gene3D" id="3.40.50.1000">
    <property type="entry name" value="HAD superfamily/HAD-like"/>
    <property type="match status" value="1"/>
</dbReference>
<dbReference type="InterPro" id="IPR023214">
    <property type="entry name" value="HAD_sf"/>
</dbReference>
<evidence type="ECO:0000256" key="1">
    <source>
        <dbReference type="ARBA" id="ARBA00001946"/>
    </source>
</evidence>
<evidence type="ECO:0000313" key="5">
    <source>
        <dbReference type="EMBL" id="TDY72657.1"/>
    </source>
</evidence>
<dbReference type="InterPro" id="IPR051400">
    <property type="entry name" value="HAD-like_hydrolase"/>
</dbReference>
<reference evidence="5 6" key="1">
    <citation type="submission" date="2019-03" db="EMBL/GenBank/DDBJ databases">
        <title>Genomic Encyclopedia of Archaeal and Bacterial Type Strains, Phase II (KMG-II): from individual species to whole genera.</title>
        <authorList>
            <person name="Goeker M."/>
        </authorList>
    </citation>
    <scope>NUCLEOTIDE SEQUENCE [LARGE SCALE GENOMIC DNA]</scope>
    <source>
        <strain evidence="5 6">DSM 21537</strain>
    </source>
</reference>
<comment type="caution">
    <text evidence="5">The sequence shown here is derived from an EMBL/GenBank/DDBJ whole genome shotgun (WGS) entry which is preliminary data.</text>
</comment>
<protein>
    <submittedName>
        <fullName evidence="5">Putative hydrolase of the HAD superfamily</fullName>
    </submittedName>
</protein>
<dbReference type="SFLD" id="SFLDG01129">
    <property type="entry name" value="C1.5:_HAD__Beta-PGM__Phosphata"/>
    <property type="match status" value="1"/>
</dbReference>
<dbReference type="PANTHER" id="PTHR46470">
    <property type="entry name" value="N-ACYLNEURAMINATE-9-PHOSPHATASE"/>
    <property type="match status" value="1"/>
</dbReference>
<dbReference type="Proteomes" id="UP000294684">
    <property type="component" value="Unassembled WGS sequence"/>
</dbReference>
<dbReference type="RefSeq" id="WP_134151870.1">
    <property type="nucleotide sequence ID" value="NZ_RQGE01000025.1"/>
</dbReference>
<dbReference type="InterPro" id="IPR006439">
    <property type="entry name" value="HAD-SF_hydro_IA"/>
</dbReference>
<name>A0A4R8MY00_LEPME</name>
<sequence length="273" mass="31362">MVFFSDMALFLDLDNTLLPSKPAYEFAIGECAKDWKERGLGGDFVSLYESARKKVKNQLEGHSSNRLRLLCFKLMLDVVKDQFTINQEPTDTNPTTLSGFQTKDIFDVLWMEERYHFHFLSYLQTEAKKEIYQTKLFPKLVALSERFPIFLTTNETLRTQLLKVSSFLPEPFRFTLITSEEVGFEKPSTKFFSYVLEAAKENPGDCILLGDNWEDDVLGANRHGIASIHIPTMWGEGAGVVEYPFESSAPIWTAPNIVFALDFAELWLLKRQK</sequence>
<dbReference type="SFLD" id="SFLDS00003">
    <property type="entry name" value="Haloacid_Dehalogenase"/>
    <property type="match status" value="1"/>
</dbReference>
<dbReference type="PANTHER" id="PTHR46470:SF2">
    <property type="entry name" value="GLYCERALDEHYDE 3-PHOSPHATE PHOSPHATASE"/>
    <property type="match status" value="1"/>
</dbReference>
<dbReference type="GO" id="GO:0044281">
    <property type="term" value="P:small molecule metabolic process"/>
    <property type="evidence" value="ECO:0007669"/>
    <property type="project" value="UniProtKB-ARBA"/>
</dbReference>
<dbReference type="Pfam" id="PF00702">
    <property type="entry name" value="Hydrolase"/>
    <property type="match status" value="1"/>
</dbReference>